<feature type="region of interest" description="Disordered" evidence="1">
    <location>
        <begin position="1"/>
        <end position="21"/>
    </location>
</feature>
<reference evidence="2" key="1">
    <citation type="journal article" date="2021" name="Sci. Rep.">
        <title>Diploid genomic architecture of Nitzschia inconspicua, an elite biomass production diatom.</title>
        <authorList>
            <person name="Oliver A."/>
            <person name="Podell S."/>
            <person name="Pinowska A."/>
            <person name="Traller J.C."/>
            <person name="Smith S.R."/>
            <person name="McClure R."/>
            <person name="Beliaev A."/>
            <person name="Bohutskyi P."/>
            <person name="Hill E.A."/>
            <person name="Rabines A."/>
            <person name="Zheng H."/>
            <person name="Allen L.Z."/>
            <person name="Kuo A."/>
            <person name="Grigoriev I.V."/>
            <person name="Allen A.E."/>
            <person name="Hazlebeck D."/>
            <person name="Allen E.E."/>
        </authorList>
    </citation>
    <scope>NUCLEOTIDE SEQUENCE</scope>
    <source>
        <strain evidence="2">Hildebrandi</strain>
    </source>
</reference>
<organism evidence="2 3">
    <name type="scientific">Nitzschia inconspicua</name>
    <dbReference type="NCBI Taxonomy" id="303405"/>
    <lineage>
        <taxon>Eukaryota</taxon>
        <taxon>Sar</taxon>
        <taxon>Stramenopiles</taxon>
        <taxon>Ochrophyta</taxon>
        <taxon>Bacillariophyta</taxon>
        <taxon>Bacillariophyceae</taxon>
        <taxon>Bacillariophycidae</taxon>
        <taxon>Bacillariales</taxon>
        <taxon>Bacillariaceae</taxon>
        <taxon>Nitzschia</taxon>
    </lineage>
</organism>
<gene>
    <name evidence="2" type="ORF">IV203_029080</name>
</gene>
<comment type="caution">
    <text evidence="2">The sequence shown here is derived from an EMBL/GenBank/DDBJ whole genome shotgun (WGS) entry which is preliminary data.</text>
</comment>
<dbReference type="AlphaFoldDB" id="A0A9K3LPX4"/>
<protein>
    <submittedName>
        <fullName evidence="2">Uncharacterized protein</fullName>
    </submittedName>
</protein>
<dbReference type="Proteomes" id="UP000693970">
    <property type="component" value="Unassembled WGS sequence"/>
</dbReference>
<reference evidence="2" key="2">
    <citation type="submission" date="2021-04" db="EMBL/GenBank/DDBJ databases">
        <authorList>
            <person name="Podell S."/>
        </authorList>
    </citation>
    <scope>NUCLEOTIDE SEQUENCE</scope>
    <source>
        <strain evidence="2">Hildebrandi</strain>
    </source>
</reference>
<name>A0A9K3LPX4_9STRA</name>
<evidence type="ECO:0000313" key="2">
    <source>
        <dbReference type="EMBL" id="KAG7366410.1"/>
    </source>
</evidence>
<dbReference type="EMBL" id="JAGRRH010000007">
    <property type="protein sequence ID" value="KAG7366410.1"/>
    <property type="molecule type" value="Genomic_DNA"/>
</dbReference>
<evidence type="ECO:0000256" key="1">
    <source>
        <dbReference type="SAM" id="MobiDB-lite"/>
    </source>
</evidence>
<proteinExistence type="predicted"/>
<evidence type="ECO:0000313" key="3">
    <source>
        <dbReference type="Proteomes" id="UP000693970"/>
    </source>
</evidence>
<sequence length="103" mass="12074">MGTQLQGIEHQKQSQQGKDLETRTRLRLGNAHRNIPATYDFKPNCFLHAQQHYYFNPTAEDHLHAENDAKNLENWIQANEPMIKRNAKLRKDILDSFLCTIDE</sequence>
<accession>A0A9K3LPX4</accession>
<keyword evidence="3" id="KW-1185">Reference proteome</keyword>